<protein>
    <submittedName>
        <fullName evidence="2">Uncharacterized protein</fullName>
    </submittedName>
</protein>
<dbReference type="EMBL" id="JAIWYP010000001">
    <property type="protein sequence ID" value="KAH3887794.1"/>
    <property type="molecule type" value="Genomic_DNA"/>
</dbReference>
<evidence type="ECO:0000313" key="2">
    <source>
        <dbReference type="EMBL" id="KAH3887794.1"/>
    </source>
</evidence>
<dbReference type="AlphaFoldDB" id="A0A9D4N5U8"/>
<gene>
    <name evidence="2" type="ORF">DPMN_011816</name>
</gene>
<sequence>MKNSTAGAANSPNTMSDSGCEHGDALNKNLNELFFIFEQRGLATTFNHPADL</sequence>
<evidence type="ECO:0000256" key="1">
    <source>
        <dbReference type="SAM" id="MobiDB-lite"/>
    </source>
</evidence>
<proteinExistence type="predicted"/>
<evidence type="ECO:0000313" key="3">
    <source>
        <dbReference type="Proteomes" id="UP000828390"/>
    </source>
</evidence>
<name>A0A9D4N5U8_DREPO</name>
<keyword evidence="3" id="KW-1185">Reference proteome</keyword>
<feature type="region of interest" description="Disordered" evidence="1">
    <location>
        <begin position="1"/>
        <end position="22"/>
    </location>
</feature>
<organism evidence="2 3">
    <name type="scientific">Dreissena polymorpha</name>
    <name type="common">Zebra mussel</name>
    <name type="synonym">Mytilus polymorpha</name>
    <dbReference type="NCBI Taxonomy" id="45954"/>
    <lineage>
        <taxon>Eukaryota</taxon>
        <taxon>Metazoa</taxon>
        <taxon>Spiralia</taxon>
        <taxon>Lophotrochozoa</taxon>
        <taxon>Mollusca</taxon>
        <taxon>Bivalvia</taxon>
        <taxon>Autobranchia</taxon>
        <taxon>Heteroconchia</taxon>
        <taxon>Euheterodonta</taxon>
        <taxon>Imparidentia</taxon>
        <taxon>Neoheterodontei</taxon>
        <taxon>Myida</taxon>
        <taxon>Dreissenoidea</taxon>
        <taxon>Dreissenidae</taxon>
        <taxon>Dreissena</taxon>
    </lineage>
</organism>
<comment type="caution">
    <text evidence="2">The sequence shown here is derived from an EMBL/GenBank/DDBJ whole genome shotgun (WGS) entry which is preliminary data.</text>
</comment>
<reference evidence="2" key="2">
    <citation type="submission" date="2020-11" db="EMBL/GenBank/DDBJ databases">
        <authorList>
            <person name="McCartney M.A."/>
            <person name="Auch B."/>
            <person name="Kono T."/>
            <person name="Mallez S."/>
            <person name="Becker A."/>
            <person name="Gohl D.M."/>
            <person name="Silverstein K.A.T."/>
            <person name="Koren S."/>
            <person name="Bechman K.B."/>
            <person name="Herman A."/>
            <person name="Abrahante J.E."/>
            <person name="Garbe J."/>
        </authorList>
    </citation>
    <scope>NUCLEOTIDE SEQUENCE</scope>
    <source>
        <strain evidence="2">Duluth1</strain>
        <tissue evidence="2">Whole animal</tissue>
    </source>
</reference>
<dbReference type="Proteomes" id="UP000828390">
    <property type="component" value="Unassembled WGS sequence"/>
</dbReference>
<reference evidence="2" key="1">
    <citation type="journal article" date="2019" name="bioRxiv">
        <title>The Genome of the Zebra Mussel, Dreissena polymorpha: A Resource for Invasive Species Research.</title>
        <authorList>
            <person name="McCartney M.A."/>
            <person name="Auch B."/>
            <person name="Kono T."/>
            <person name="Mallez S."/>
            <person name="Zhang Y."/>
            <person name="Obille A."/>
            <person name="Becker A."/>
            <person name="Abrahante J.E."/>
            <person name="Garbe J."/>
            <person name="Badalamenti J.P."/>
            <person name="Herman A."/>
            <person name="Mangelson H."/>
            <person name="Liachko I."/>
            <person name="Sullivan S."/>
            <person name="Sone E.D."/>
            <person name="Koren S."/>
            <person name="Silverstein K.A.T."/>
            <person name="Beckman K.B."/>
            <person name="Gohl D.M."/>
        </authorList>
    </citation>
    <scope>NUCLEOTIDE SEQUENCE</scope>
    <source>
        <strain evidence="2">Duluth1</strain>
        <tissue evidence="2">Whole animal</tissue>
    </source>
</reference>
<feature type="compositionally biased region" description="Polar residues" evidence="1">
    <location>
        <begin position="1"/>
        <end position="17"/>
    </location>
</feature>
<accession>A0A9D4N5U8</accession>